<reference evidence="3" key="1">
    <citation type="submission" date="2015-09" db="EMBL/GenBank/DDBJ databases">
        <authorList>
            <consortium name="Pathogen Informatics"/>
        </authorList>
    </citation>
    <scope>NUCLEOTIDE SEQUENCE [LARGE SCALE GENOMIC DNA]</scope>
    <source>
        <strain evidence="3">Lake Konstanz</strain>
    </source>
</reference>
<name>A0A0S4IIY5_BODSA</name>
<evidence type="ECO:0000256" key="1">
    <source>
        <dbReference type="SAM" id="Phobius"/>
    </source>
</evidence>
<accession>A0A0S4IIY5</accession>
<protein>
    <submittedName>
        <fullName evidence="2">Membrane-associated protein, putative</fullName>
    </submittedName>
</protein>
<dbReference type="Proteomes" id="UP000051952">
    <property type="component" value="Unassembled WGS sequence"/>
</dbReference>
<keyword evidence="1" id="KW-0812">Transmembrane</keyword>
<dbReference type="EMBL" id="CYKH01000156">
    <property type="protein sequence ID" value="CUE73697.1"/>
    <property type="molecule type" value="Genomic_DNA"/>
</dbReference>
<sequence>MGTDCQEDCFKVIIIAAGGGVVLLGLGIIMMVLCRRRQRKAIEQPEPAVGHADNRAEYVVHETFPEERRSTDRIA</sequence>
<keyword evidence="1" id="KW-1133">Transmembrane helix</keyword>
<dbReference type="AlphaFoldDB" id="A0A0S4IIY5"/>
<evidence type="ECO:0000313" key="2">
    <source>
        <dbReference type="EMBL" id="CUE73697.1"/>
    </source>
</evidence>
<gene>
    <name evidence="2" type="ORF">BSAL_55340</name>
</gene>
<feature type="transmembrane region" description="Helical" evidence="1">
    <location>
        <begin position="12"/>
        <end position="34"/>
    </location>
</feature>
<dbReference type="VEuPathDB" id="TriTrypDB:BSAL_55340"/>
<keyword evidence="1" id="KW-0472">Membrane</keyword>
<organism evidence="2 3">
    <name type="scientific">Bodo saltans</name>
    <name type="common">Flagellated protozoan</name>
    <dbReference type="NCBI Taxonomy" id="75058"/>
    <lineage>
        <taxon>Eukaryota</taxon>
        <taxon>Discoba</taxon>
        <taxon>Euglenozoa</taxon>
        <taxon>Kinetoplastea</taxon>
        <taxon>Metakinetoplastina</taxon>
        <taxon>Eubodonida</taxon>
        <taxon>Bodonidae</taxon>
        <taxon>Bodo</taxon>
    </lineage>
</organism>
<proteinExistence type="predicted"/>
<evidence type="ECO:0000313" key="3">
    <source>
        <dbReference type="Proteomes" id="UP000051952"/>
    </source>
</evidence>
<keyword evidence="3" id="KW-1185">Reference proteome</keyword>